<comment type="subcellular location">
    <subcellularLocation>
        <location evidence="1">Cytoplasm</location>
        <location evidence="1">Cytoskeleton</location>
        <location evidence="1">Cilium basal body</location>
    </subcellularLocation>
</comment>
<feature type="coiled-coil region" evidence="10">
    <location>
        <begin position="248"/>
        <end position="282"/>
    </location>
</feature>
<evidence type="ECO:0000256" key="6">
    <source>
        <dbReference type="ARBA" id="ARBA00038217"/>
    </source>
</evidence>
<evidence type="ECO:0000313" key="12">
    <source>
        <dbReference type="EMBL" id="JAS17491.1"/>
    </source>
</evidence>
<evidence type="ECO:0000256" key="4">
    <source>
        <dbReference type="ARBA" id="ARBA00023212"/>
    </source>
</evidence>
<feature type="region of interest" description="Disordered" evidence="11">
    <location>
        <begin position="346"/>
        <end position="432"/>
    </location>
</feature>
<dbReference type="PANTHER" id="PTHR22691:SF1">
    <property type="entry name" value="CENTROSOMAL PROTEIN CCDC61"/>
    <property type="match status" value="1"/>
</dbReference>
<proteinExistence type="inferred from homology"/>
<dbReference type="EMBL" id="GEDC01019807">
    <property type="protein sequence ID" value="JAS17491.1"/>
    <property type="molecule type" value="Transcribed_RNA"/>
</dbReference>
<gene>
    <name evidence="12" type="ORF">g.34311</name>
</gene>
<name>A0A1B6CVU5_9HEMI</name>
<organism evidence="12">
    <name type="scientific">Clastoptera arizonana</name>
    <name type="common">Arizona spittle bug</name>
    <dbReference type="NCBI Taxonomy" id="38151"/>
    <lineage>
        <taxon>Eukaryota</taxon>
        <taxon>Metazoa</taxon>
        <taxon>Ecdysozoa</taxon>
        <taxon>Arthropoda</taxon>
        <taxon>Hexapoda</taxon>
        <taxon>Insecta</taxon>
        <taxon>Pterygota</taxon>
        <taxon>Neoptera</taxon>
        <taxon>Paraneoptera</taxon>
        <taxon>Hemiptera</taxon>
        <taxon>Auchenorrhyncha</taxon>
        <taxon>Cercopoidea</taxon>
        <taxon>Clastopteridae</taxon>
        <taxon>Clastoptera</taxon>
    </lineage>
</organism>
<protein>
    <recommendedName>
        <fullName evidence="7">Centrosomal protein CCDC61</fullName>
    </recommendedName>
    <alternativeName>
        <fullName evidence="8">Coiled-coil domain-containing protein 61</fullName>
    </alternativeName>
    <alternativeName>
        <fullName evidence="9">VFL3 homolog</fullName>
    </alternativeName>
</protein>
<feature type="coiled-coil region" evidence="10">
    <location>
        <begin position="156"/>
        <end position="205"/>
    </location>
</feature>
<evidence type="ECO:0000256" key="9">
    <source>
        <dbReference type="ARBA" id="ARBA00042326"/>
    </source>
</evidence>
<evidence type="ECO:0000256" key="10">
    <source>
        <dbReference type="SAM" id="Coils"/>
    </source>
</evidence>
<feature type="compositionally biased region" description="Low complexity" evidence="11">
    <location>
        <begin position="413"/>
        <end position="424"/>
    </location>
</feature>
<evidence type="ECO:0000256" key="8">
    <source>
        <dbReference type="ARBA" id="ARBA00041518"/>
    </source>
</evidence>
<evidence type="ECO:0000256" key="2">
    <source>
        <dbReference type="ARBA" id="ARBA00022490"/>
    </source>
</evidence>
<evidence type="ECO:0000256" key="7">
    <source>
        <dbReference type="ARBA" id="ARBA00040683"/>
    </source>
</evidence>
<comment type="similarity">
    <text evidence="6">Belongs to the CCDC61 family.</text>
</comment>
<keyword evidence="4" id="KW-0206">Cytoskeleton</keyword>
<feature type="compositionally biased region" description="Polar residues" evidence="11">
    <location>
        <begin position="346"/>
        <end position="355"/>
    </location>
</feature>
<dbReference type="GO" id="GO:0036064">
    <property type="term" value="C:ciliary basal body"/>
    <property type="evidence" value="ECO:0007669"/>
    <property type="project" value="TreeGrafter"/>
</dbReference>
<keyword evidence="5" id="KW-0966">Cell projection</keyword>
<reference evidence="12" key="1">
    <citation type="submission" date="2015-12" db="EMBL/GenBank/DDBJ databases">
        <title>De novo transcriptome assembly of four potential Pierce s Disease insect vectors from Arizona vineyards.</title>
        <authorList>
            <person name="Tassone E.E."/>
        </authorList>
    </citation>
    <scope>NUCLEOTIDE SEQUENCE</scope>
</reference>
<dbReference type="InterPro" id="IPR049733">
    <property type="entry name" value="CCDC61_N"/>
</dbReference>
<evidence type="ECO:0000256" key="3">
    <source>
        <dbReference type="ARBA" id="ARBA00023054"/>
    </source>
</evidence>
<keyword evidence="3 10" id="KW-0175">Coiled coil</keyword>
<dbReference type="PANTHER" id="PTHR22691">
    <property type="entry name" value="YEAST SPT2-RELATED"/>
    <property type="match status" value="1"/>
</dbReference>
<dbReference type="AlphaFoldDB" id="A0A1B6CVU5"/>
<feature type="compositionally biased region" description="Polar residues" evidence="11">
    <location>
        <begin position="397"/>
        <end position="407"/>
    </location>
</feature>
<keyword evidence="2" id="KW-0963">Cytoplasm</keyword>
<accession>A0A1B6CVU5</accession>
<sequence length="466" mass="54165">MCERPCLVTTCSFKGKDYIIKMNVLSRHTLELRVSEKITSEEWHCSYDASYIENLTHKTGNFKQFDIFVTMLKSGLLKTSDSVILDLLTFDDLETLRSRKLDGKHFIPQSSHLFPASSNNRRYLILTYTVEFDRIHYPLPLEYCGPPNPQILQATIKRFEQEIGHLQEQLARSESKNRGEVIDQISALEKRVLDVTTENQMLSNENQMLTEEITSLTRFMSNKQPNQKLIDTLKSSVHLLEEKVKCERVSLLNLVKQLRQEKSQLTLQLQEANRKIKYLQGQIYRPKELNTSLKQPHDISPQRRLRNNNLLNKNIHQPFERFGRILPNNRKNVEMYVQNLNYDSFHHTQSNSSDSGKSHGDQIRNKTKVNKNIPAPRHRSSSRNSDDSVHRKHLSPIRSSFLNNLRNGRSRSHSSCSSASSHQSTKPKFIKKRIHRSRKEFKTGMSDLEERVQALQKVLKCGMSLV</sequence>
<evidence type="ECO:0000256" key="5">
    <source>
        <dbReference type="ARBA" id="ARBA00023273"/>
    </source>
</evidence>
<dbReference type="CDD" id="cd22284">
    <property type="entry name" value="HD_CCDC61_N"/>
    <property type="match status" value="1"/>
</dbReference>
<evidence type="ECO:0000256" key="1">
    <source>
        <dbReference type="ARBA" id="ARBA00004120"/>
    </source>
</evidence>
<evidence type="ECO:0000256" key="11">
    <source>
        <dbReference type="SAM" id="MobiDB-lite"/>
    </source>
</evidence>